<evidence type="ECO:0000313" key="9">
    <source>
        <dbReference type="EMBL" id="CAD1471917.1"/>
    </source>
</evidence>
<feature type="domain" description="HTH myb-type" evidence="8">
    <location>
        <begin position="150"/>
        <end position="202"/>
    </location>
</feature>
<dbReference type="GO" id="GO:0005634">
    <property type="term" value="C:nucleus"/>
    <property type="evidence" value="ECO:0007669"/>
    <property type="project" value="UniProtKB-SubCell"/>
</dbReference>
<dbReference type="InterPro" id="IPR037830">
    <property type="entry name" value="ZZZ3"/>
</dbReference>
<comment type="caution">
    <text evidence="9">The sequence shown here is derived from an EMBL/GenBank/DDBJ whole genome shotgun (WGS) entry which is preliminary data.</text>
</comment>
<dbReference type="InterPro" id="IPR009057">
    <property type="entry name" value="Homeodomain-like_sf"/>
</dbReference>
<dbReference type="EMBL" id="CAJDYZ010004773">
    <property type="protein sequence ID" value="CAD1471917.1"/>
    <property type="molecule type" value="Genomic_DNA"/>
</dbReference>
<proteinExistence type="predicted"/>
<dbReference type="Pfam" id="PF00249">
    <property type="entry name" value="Myb_DNA-binding"/>
    <property type="match status" value="1"/>
</dbReference>
<evidence type="ECO:0000256" key="4">
    <source>
        <dbReference type="ARBA" id="ARBA00022833"/>
    </source>
</evidence>
<dbReference type="GO" id="GO:0008270">
    <property type="term" value="F:zinc ion binding"/>
    <property type="evidence" value="ECO:0007669"/>
    <property type="project" value="UniProtKB-KW"/>
</dbReference>
<dbReference type="Gene3D" id="1.10.10.60">
    <property type="entry name" value="Homeodomain-like"/>
    <property type="match status" value="1"/>
</dbReference>
<keyword evidence="10" id="KW-1185">Reference proteome</keyword>
<comment type="subcellular location">
    <subcellularLocation>
        <location evidence="1">Nucleus</location>
    </subcellularLocation>
</comment>
<evidence type="ECO:0008006" key="11">
    <source>
        <dbReference type="Google" id="ProtNLM"/>
    </source>
</evidence>
<dbReference type="CDD" id="cd02341">
    <property type="entry name" value="ZZ_ZZZ3"/>
    <property type="match status" value="1"/>
</dbReference>
<dbReference type="PROSITE" id="PS01357">
    <property type="entry name" value="ZF_ZZ_1"/>
    <property type="match status" value="1"/>
</dbReference>
<feature type="domain" description="ZZ-type" evidence="7">
    <location>
        <begin position="300"/>
        <end position="359"/>
    </location>
</feature>
<dbReference type="InterPro" id="IPR043145">
    <property type="entry name" value="Znf_ZZ_sf"/>
</dbReference>
<dbReference type="AlphaFoldDB" id="A0A6V7GZK9"/>
<reference evidence="9" key="1">
    <citation type="submission" date="2020-07" db="EMBL/GenBank/DDBJ databases">
        <authorList>
            <person name="Nazaruddin N."/>
        </authorList>
    </citation>
    <scope>NUCLEOTIDE SEQUENCE</scope>
</reference>
<dbReference type="SUPFAM" id="SSF57850">
    <property type="entry name" value="RING/U-box"/>
    <property type="match status" value="1"/>
</dbReference>
<dbReference type="PANTHER" id="PTHR22705">
    <property type="entry name" value="ZINC FINGER, ZZ DOMAIN CONTAINING 3"/>
    <property type="match status" value="1"/>
</dbReference>
<protein>
    <recommendedName>
        <fullName evidence="11">ZZ-type zinc finger-containing protein 3</fullName>
    </recommendedName>
</protein>
<dbReference type="InterPro" id="IPR000433">
    <property type="entry name" value="Znf_ZZ"/>
</dbReference>
<dbReference type="OrthoDB" id="20473at2759"/>
<dbReference type="PROSITE" id="PS50090">
    <property type="entry name" value="MYB_LIKE"/>
    <property type="match status" value="1"/>
</dbReference>
<dbReference type="InterPro" id="IPR017930">
    <property type="entry name" value="Myb_dom"/>
</dbReference>
<keyword evidence="4" id="KW-0862">Zinc</keyword>
<accession>A0A6V7GZK9</accession>
<dbReference type="PROSITE" id="PS51294">
    <property type="entry name" value="HTH_MYB"/>
    <property type="match status" value="1"/>
</dbReference>
<evidence type="ECO:0000259" key="7">
    <source>
        <dbReference type="PROSITE" id="PS50135"/>
    </source>
</evidence>
<evidence type="ECO:0000256" key="3">
    <source>
        <dbReference type="ARBA" id="ARBA00022771"/>
    </source>
</evidence>
<dbReference type="InterPro" id="IPR001005">
    <property type="entry name" value="SANT/Myb"/>
</dbReference>
<evidence type="ECO:0000256" key="2">
    <source>
        <dbReference type="ARBA" id="ARBA00022723"/>
    </source>
</evidence>
<name>A0A6V7GZK9_9HYME</name>
<dbReference type="SUPFAM" id="SSF46689">
    <property type="entry name" value="Homeodomain-like"/>
    <property type="match status" value="1"/>
</dbReference>
<evidence type="ECO:0000259" key="6">
    <source>
        <dbReference type="PROSITE" id="PS50090"/>
    </source>
</evidence>
<dbReference type="CDD" id="cd00167">
    <property type="entry name" value="SANT"/>
    <property type="match status" value="1"/>
</dbReference>
<feature type="non-terminal residue" evidence="9">
    <location>
        <position position="1"/>
    </location>
</feature>
<keyword evidence="2" id="KW-0479">Metal-binding</keyword>
<dbReference type="PROSITE" id="PS50135">
    <property type="entry name" value="ZF_ZZ_2"/>
    <property type="match status" value="1"/>
</dbReference>
<sequence>MEDEEKRCHEEPSEFYFESDHLALKGNKDYNTALKTIVILEAQRAQAIEDLDKLLSIRSKALKDPISFVAQIQNGELPELPGPQKIAEIPYIDWTQYNIAPPDIRMRPQTRHGHILSHIQMKSDQEEDGKILVRGRAFDESKPETFNQLWTVEEQRRLEELLIEYPPEDVEMRRWTKIANALGNRTPKQVSSRVQKYFIKLLRAGLPIPGRGPKMKLDIKKGNGHRHQRNNSSLLRRSTFFPHQNMSFTIPDESKEQTITEESEDDAGNSIIDDNPELRQIELLKQVKIEKEQNLSPNKHIGYKCSICGEDPLIGTRWHCTECQDGIDLCADCAVAQLEVEKPLHDTLHRLLPIKPPQYTRNYDLDYFPHSFISPSHKATYMSGLNVSITSIYLSTVIVYFPHLVHNGMILDSRKPEGVVEAGSCI</sequence>
<dbReference type="GO" id="GO:0070461">
    <property type="term" value="C:SAGA-type complex"/>
    <property type="evidence" value="ECO:0007669"/>
    <property type="project" value="UniProtKB-ARBA"/>
</dbReference>
<evidence type="ECO:0000256" key="5">
    <source>
        <dbReference type="PROSITE-ProRule" id="PRU00228"/>
    </source>
</evidence>
<keyword evidence="3 5" id="KW-0863">Zinc-finger</keyword>
<dbReference type="Gene3D" id="3.30.60.90">
    <property type="match status" value="1"/>
</dbReference>
<feature type="domain" description="Myb-like" evidence="6">
    <location>
        <begin position="142"/>
        <end position="198"/>
    </location>
</feature>
<evidence type="ECO:0000256" key="1">
    <source>
        <dbReference type="ARBA" id="ARBA00004123"/>
    </source>
</evidence>
<gene>
    <name evidence="9" type="ORF">MHI_LOCUS253682</name>
</gene>
<evidence type="ECO:0000313" key="10">
    <source>
        <dbReference type="Proteomes" id="UP000752696"/>
    </source>
</evidence>
<dbReference type="PANTHER" id="PTHR22705:SF0">
    <property type="entry name" value="ZZ-TYPE ZINC FINGER-CONTAINING PROTEIN 3"/>
    <property type="match status" value="1"/>
</dbReference>
<evidence type="ECO:0000259" key="8">
    <source>
        <dbReference type="PROSITE" id="PS51294"/>
    </source>
</evidence>
<organism evidence="9 10">
    <name type="scientific">Heterotrigona itama</name>
    <dbReference type="NCBI Taxonomy" id="395501"/>
    <lineage>
        <taxon>Eukaryota</taxon>
        <taxon>Metazoa</taxon>
        <taxon>Ecdysozoa</taxon>
        <taxon>Arthropoda</taxon>
        <taxon>Hexapoda</taxon>
        <taxon>Insecta</taxon>
        <taxon>Pterygota</taxon>
        <taxon>Neoptera</taxon>
        <taxon>Endopterygota</taxon>
        <taxon>Hymenoptera</taxon>
        <taxon>Apocrita</taxon>
        <taxon>Aculeata</taxon>
        <taxon>Apoidea</taxon>
        <taxon>Anthophila</taxon>
        <taxon>Apidae</taxon>
        <taxon>Heterotrigona</taxon>
    </lineage>
</organism>
<dbReference type="InterPro" id="IPR041981">
    <property type="entry name" value="ZZZ3_ZZ"/>
</dbReference>
<dbReference type="SMART" id="SM00291">
    <property type="entry name" value="ZnF_ZZ"/>
    <property type="match status" value="1"/>
</dbReference>
<dbReference type="Pfam" id="PF00569">
    <property type="entry name" value="ZZ"/>
    <property type="match status" value="1"/>
</dbReference>
<dbReference type="SMART" id="SM00717">
    <property type="entry name" value="SANT"/>
    <property type="match status" value="1"/>
</dbReference>
<dbReference type="Proteomes" id="UP000752696">
    <property type="component" value="Unassembled WGS sequence"/>
</dbReference>